<dbReference type="Pfam" id="PF17642">
    <property type="entry name" value="TssD"/>
    <property type="match status" value="1"/>
</dbReference>
<evidence type="ECO:0008006" key="3">
    <source>
        <dbReference type="Google" id="ProtNLM"/>
    </source>
</evidence>
<dbReference type="OrthoDB" id="955509at2"/>
<dbReference type="AlphaFoldDB" id="A0A1M6FZC3"/>
<proteinExistence type="predicted"/>
<keyword evidence="2" id="KW-1185">Reference proteome</keyword>
<organism evidence="1 2">
    <name type="scientific">Mesonia phycicola</name>
    <dbReference type="NCBI Taxonomy" id="579105"/>
    <lineage>
        <taxon>Bacteria</taxon>
        <taxon>Pseudomonadati</taxon>
        <taxon>Bacteroidota</taxon>
        <taxon>Flavobacteriia</taxon>
        <taxon>Flavobacteriales</taxon>
        <taxon>Flavobacteriaceae</taxon>
        <taxon>Mesonia</taxon>
    </lineage>
</organism>
<evidence type="ECO:0000313" key="2">
    <source>
        <dbReference type="Proteomes" id="UP000184225"/>
    </source>
</evidence>
<evidence type="ECO:0000313" key="1">
    <source>
        <dbReference type="EMBL" id="SHJ02992.1"/>
    </source>
</evidence>
<dbReference type="RefSeq" id="WP_073151878.1">
    <property type="nucleotide sequence ID" value="NZ_FQYY01000007.1"/>
</dbReference>
<dbReference type="InterPro" id="IPR041408">
    <property type="entry name" value="Hcp_Tssd"/>
</dbReference>
<accession>A0A1M6FZC3</accession>
<gene>
    <name evidence="1" type="ORF">SAMN04488096_10736</name>
</gene>
<dbReference type="GO" id="GO:0033104">
    <property type="term" value="C:type VI protein secretion system complex"/>
    <property type="evidence" value="ECO:0007669"/>
    <property type="project" value="InterPro"/>
</dbReference>
<dbReference type="STRING" id="579105.SAMN04488096_10736"/>
<protein>
    <recommendedName>
        <fullName evidence="3">Type VI secretion system needle protein Hcp</fullName>
    </recommendedName>
</protein>
<sequence>MSFLSQLEINDKKYKILECTFDFDQPLDDSGRPSGRPRGGIILLTLEFTNETNLLTWMVSPTQQEDGKVTFFRQDGMSKMLSIEFTKAYCAKLSGYFNHTGNQPLKLRIKITAEEMNLNNVPFKNNWPVKQ</sequence>
<dbReference type="EMBL" id="FQYY01000007">
    <property type="protein sequence ID" value="SHJ02992.1"/>
    <property type="molecule type" value="Genomic_DNA"/>
</dbReference>
<reference evidence="1 2" key="1">
    <citation type="submission" date="2016-11" db="EMBL/GenBank/DDBJ databases">
        <authorList>
            <person name="Jaros S."/>
            <person name="Januszkiewicz K."/>
            <person name="Wedrychowicz H."/>
        </authorList>
    </citation>
    <scope>NUCLEOTIDE SEQUENCE [LARGE SCALE GENOMIC DNA]</scope>
    <source>
        <strain evidence="1 2">DSM 21425</strain>
    </source>
</reference>
<dbReference type="Proteomes" id="UP000184225">
    <property type="component" value="Unassembled WGS sequence"/>
</dbReference>
<name>A0A1M6FZC3_9FLAO</name>